<dbReference type="PANTHER" id="PTHR48111">
    <property type="entry name" value="REGULATOR OF RPOS"/>
    <property type="match status" value="1"/>
</dbReference>
<feature type="domain" description="OmpR/PhoB-type" evidence="9">
    <location>
        <begin position="124"/>
        <end position="222"/>
    </location>
</feature>
<dbReference type="InterPro" id="IPR001867">
    <property type="entry name" value="OmpR/PhoB-type_DNA-bd"/>
</dbReference>
<evidence type="ECO:0000256" key="3">
    <source>
        <dbReference type="ARBA" id="ARBA00023015"/>
    </source>
</evidence>
<dbReference type="Proteomes" id="UP001375370">
    <property type="component" value="Chromosome"/>
</dbReference>
<evidence type="ECO:0000259" key="8">
    <source>
        <dbReference type="PROSITE" id="PS50110"/>
    </source>
</evidence>
<dbReference type="Pfam" id="PF00072">
    <property type="entry name" value="Response_reg"/>
    <property type="match status" value="1"/>
</dbReference>
<keyword evidence="1 6" id="KW-0597">Phosphoprotein</keyword>
<gene>
    <name evidence="10" type="ORF">V8247_01190</name>
</gene>
<keyword evidence="11" id="KW-1185">Reference proteome</keyword>
<evidence type="ECO:0000256" key="1">
    <source>
        <dbReference type="ARBA" id="ARBA00022553"/>
    </source>
</evidence>
<feature type="modified residue" description="4-aspartylphosphate" evidence="6">
    <location>
        <position position="51"/>
    </location>
</feature>
<evidence type="ECO:0000259" key="9">
    <source>
        <dbReference type="PROSITE" id="PS51755"/>
    </source>
</evidence>
<evidence type="ECO:0000313" key="11">
    <source>
        <dbReference type="Proteomes" id="UP001375370"/>
    </source>
</evidence>
<dbReference type="SUPFAM" id="SSF52172">
    <property type="entry name" value="CheY-like"/>
    <property type="match status" value="1"/>
</dbReference>
<dbReference type="SMART" id="SM00448">
    <property type="entry name" value="REC"/>
    <property type="match status" value="1"/>
</dbReference>
<evidence type="ECO:0000256" key="2">
    <source>
        <dbReference type="ARBA" id="ARBA00023012"/>
    </source>
</evidence>
<dbReference type="PROSITE" id="PS50110">
    <property type="entry name" value="RESPONSE_REGULATORY"/>
    <property type="match status" value="1"/>
</dbReference>
<keyword evidence="4 7" id="KW-0238">DNA-binding</keyword>
<dbReference type="RefSeq" id="WP_338737948.1">
    <property type="nucleotide sequence ID" value="NZ_CP146612.1"/>
</dbReference>
<protein>
    <submittedName>
        <fullName evidence="10">Response regulator transcription factor</fullName>
    </submittedName>
</protein>
<dbReference type="Gene3D" id="1.10.10.10">
    <property type="entry name" value="Winged helix-like DNA-binding domain superfamily/Winged helix DNA-binding domain"/>
    <property type="match status" value="1"/>
</dbReference>
<keyword evidence="2" id="KW-0902">Two-component regulatory system</keyword>
<dbReference type="InterPro" id="IPR039420">
    <property type="entry name" value="WalR-like"/>
</dbReference>
<keyword evidence="3" id="KW-0805">Transcription regulation</keyword>
<evidence type="ECO:0000256" key="4">
    <source>
        <dbReference type="ARBA" id="ARBA00023125"/>
    </source>
</evidence>
<dbReference type="InterPro" id="IPR036388">
    <property type="entry name" value="WH-like_DNA-bd_sf"/>
</dbReference>
<evidence type="ECO:0000256" key="5">
    <source>
        <dbReference type="ARBA" id="ARBA00023163"/>
    </source>
</evidence>
<dbReference type="PANTHER" id="PTHR48111:SF22">
    <property type="entry name" value="REGULATOR OF RPOS"/>
    <property type="match status" value="1"/>
</dbReference>
<evidence type="ECO:0000256" key="6">
    <source>
        <dbReference type="PROSITE-ProRule" id="PRU00169"/>
    </source>
</evidence>
<evidence type="ECO:0000313" key="10">
    <source>
        <dbReference type="EMBL" id="WWX25616.1"/>
    </source>
</evidence>
<dbReference type="InterPro" id="IPR011006">
    <property type="entry name" value="CheY-like_superfamily"/>
</dbReference>
<dbReference type="InterPro" id="IPR001789">
    <property type="entry name" value="Sig_transdc_resp-reg_receiver"/>
</dbReference>
<evidence type="ECO:0000256" key="7">
    <source>
        <dbReference type="PROSITE-ProRule" id="PRU01091"/>
    </source>
</evidence>
<dbReference type="Gene3D" id="3.40.50.2300">
    <property type="match status" value="1"/>
</dbReference>
<keyword evidence="5" id="KW-0804">Transcription</keyword>
<sequence>MRILLVEDDLDLVWAIRSRMEQDGYAVEHESDGKAGLENALTATYDVIVLDIMLPGLDGFDVCRGVRQKGIHTPILMLTARVREDDRVRGLDCGADDYLAKPFSYPELFARVRALIRRAHNHSSGELSAGKLKINTNLKTVTYDDRVVPLTSREYSILEYLAYNKNGTVTKDMIEEHVWGGDNNIYSNVIEVLVGRIRNKLNPEDKEAIIKTVRGLGYTIKDEKLKP</sequence>
<proteinExistence type="predicted"/>
<feature type="DNA-binding region" description="OmpR/PhoB-type" evidence="7">
    <location>
        <begin position="124"/>
        <end position="222"/>
    </location>
</feature>
<dbReference type="PROSITE" id="PS51755">
    <property type="entry name" value="OMPR_PHOB"/>
    <property type="match status" value="1"/>
</dbReference>
<dbReference type="CDD" id="cd00383">
    <property type="entry name" value="trans_reg_C"/>
    <property type="match status" value="1"/>
</dbReference>
<organism evidence="10 11">
    <name type="scientific">Candidatus Dehalogenimonas loeffleri</name>
    <dbReference type="NCBI Taxonomy" id="3127115"/>
    <lineage>
        <taxon>Bacteria</taxon>
        <taxon>Bacillati</taxon>
        <taxon>Chloroflexota</taxon>
        <taxon>Dehalococcoidia</taxon>
        <taxon>Dehalococcoidales</taxon>
        <taxon>Dehalococcoidaceae</taxon>
        <taxon>Dehalogenimonas</taxon>
    </lineage>
</organism>
<dbReference type="EMBL" id="CP146612">
    <property type="protein sequence ID" value="WWX25616.1"/>
    <property type="molecule type" value="Genomic_DNA"/>
</dbReference>
<feature type="domain" description="Response regulatory" evidence="8">
    <location>
        <begin position="2"/>
        <end position="116"/>
    </location>
</feature>
<dbReference type="Pfam" id="PF00486">
    <property type="entry name" value="Trans_reg_C"/>
    <property type="match status" value="1"/>
</dbReference>
<name>A0ABZ2J3Z3_9CHLR</name>
<accession>A0ABZ2J3Z3</accession>
<reference evidence="10 11" key="1">
    <citation type="submission" date="2024-03" db="EMBL/GenBank/DDBJ databases">
        <title>A Dehalogenimonas Isolated from Estuarine Sediments Dihaloeliminates Chlorinated Alkanes.</title>
        <authorList>
            <person name="Yang Y."/>
            <person name="Wang H."/>
        </authorList>
    </citation>
    <scope>NUCLEOTIDE SEQUENCE [LARGE SCALE GENOMIC DNA]</scope>
    <source>
        <strain evidence="10 11">W</strain>
    </source>
</reference>
<dbReference type="Gene3D" id="6.10.250.690">
    <property type="match status" value="1"/>
</dbReference>
<dbReference type="SMART" id="SM00862">
    <property type="entry name" value="Trans_reg_C"/>
    <property type="match status" value="1"/>
</dbReference>